<feature type="transmembrane region" description="Helical" evidence="9">
    <location>
        <begin position="89"/>
        <end position="110"/>
    </location>
</feature>
<evidence type="ECO:0000256" key="9">
    <source>
        <dbReference type="RuleBase" id="RU369079"/>
    </source>
</evidence>
<feature type="domain" description="Tripartite ATP-independent periplasmic transporters DctQ component" evidence="10">
    <location>
        <begin position="28"/>
        <end position="154"/>
    </location>
</feature>
<dbReference type="PANTHER" id="PTHR35011:SF5">
    <property type="entry name" value="SIALIC ACID TRAP TRANSPORTER SMALL PERMEASE PROTEIN SIAQ"/>
    <property type="match status" value="1"/>
</dbReference>
<dbReference type="PANTHER" id="PTHR35011">
    <property type="entry name" value="2,3-DIKETO-L-GULONATE TRAP TRANSPORTER SMALL PERMEASE PROTEIN YIAM"/>
    <property type="match status" value="1"/>
</dbReference>
<reference evidence="11" key="1">
    <citation type="journal article" date="2014" name="Int. J. Syst. Evol. Microbiol.">
        <title>Complete genome sequence of Corynebacterium casei LMG S-19264T (=DSM 44701T), isolated from a smear-ripened cheese.</title>
        <authorList>
            <consortium name="US DOE Joint Genome Institute (JGI-PGF)"/>
            <person name="Walter F."/>
            <person name="Albersmeier A."/>
            <person name="Kalinowski J."/>
            <person name="Ruckert C."/>
        </authorList>
    </citation>
    <scope>NUCLEOTIDE SEQUENCE</scope>
    <source>
        <strain evidence="11">CGMCC 1.15493</strain>
    </source>
</reference>
<feature type="transmembrane region" description="Helical" evidence="9">
    <location>
        <begin position="130"/>
        <end position="151"/>
    </location>
</feature>
<keyword evidence="3" id="KW-1003">Cell membrane</keyword>
<evidence type="ECO:0000256" key="7">
    <source>
        <dbReference type="ARBA" id="ARBA00023136"/>
    </source>
</evidence>
<keyword evidence="2 9" id="KW-0813">Transport</keyword>
<gene>
    <name evidence="11" type="ORF">GCM10011335_20770</name>
</gene>
<feature type="transmembrane region" description="Helical" evidence="9">
    <location>
        <begin position="7"/>
        <end position="32"/>
    </location>
</feature>
<evidence type="ECO:0000256" key="8">
    <source>
        <dbReference type="ARBA" id="ARBA00038436"/>
    </source>
</evidence>
<evidence type="ECO:0000259" key="10">
    <source>
        <dbReference type="Pfam" id="PF04290"/>
    </source>
</evidence>
<dbReference type="AlphaFoldDB" id="A0A916XXM4"/>
<accession>A0A916XXM4</accession>
<comment type="function">
    <text evidence="9">Part of the tripartite ATP-independent periplasmic (TRAP) transport system.</text>
</comment>
<reference evidence="11" key="2">
    <citation type="submission" date="2020-09" db="EMBL/GenBank/DDBJ databases">
        <authorList>
            <person name="Sun Q."/>
            <person name="Zhou Y."/>
        </authorList>
    </citation>
    <scope>NUCLEOTIDE SEQUENCE</scope>
    <source>
        <strain evidence="11">CGMCC 1.15493</strain>
    </source>
</reference>
<keyword evidence="12" id="KW-1185">Reference proteome</keyword>
<dbReference type="RefSeq" id="WP_188850529.1">
    <property type="nucleotide sequence ID" value="NZ_BMJJ01000004.1"/>
</dbReference>
<evidence type="ECO:0000256" key="4">
    <source>
        <dbReference type="ARBA" id="ARBA00022519"/>
    </source>
</evidence>
<proteinExistence type="inferred from homology"/>
<evidence type="ECO:0000313" key="12">
    <source>
        <dbReference type="Proteomes" id="UP000613160"/>
    </source>
</evidence>
<sequence>MKNLDWIILALDRVLCIACTLIVVAFACLLAGQVALRYAWDAPLFWVEELCRFLLVYLTFLGSALAWGRRDHIAIDFVLDVVGGRIRKAMIVMVDLLLLGFFIWAVYAGWVYASASMSRISISLGVPNGYAYACAPIAFAIMAVQTIVFLIRGDRDLAQPTVPVREV</sequence>
<organism evidence="11 12">
    <name type="scientific">Aureimonas glaciei</name>
    <dbReference type="NCBI Taxonomy" id="1776957"/>
    <lineage>
        <taxon>Bacteria</taxon>
        <taxon>Pseudomonadati</taxon>
        <taxon>Pseudomonadota</taxon>
        <taxon>Alphaproteobacteria</taxon>
        <taxon>Hyphomicrobiales</taxon>
        <taxon>Aurantimonadaceae</taxon>
        <taxon>Aureimonas</taxon>
    </lineage>
</organism>
<evidence type="ECO:0000256" key="5">
    <source>
        <dbReference type="ARBA" id="ARBA00022692"/>
    </source>
</evidence>
<keyword evidence="7 9" id="KW-0472">Membrane</keyword>
<evidence type="ECO:0000313" key="11">
    <source>
        <dbReference type="EMBL" id="GGD17832.1"/>
    </source>
</evidence>
<dbReference type="InterPro" id="IPR055348">
    <property type="entry name" value="DctQ"/>
</dbReference>
<dbReference type="Proteomes" id="UP000613160">
    <property type="component" value="Unassembled WGS sequence"/>
</dbReference>
<dbReference type="InterPro" id="IPR007387">
    <property type="entry name" value="TRAP_DctQ"/>
</dbReference>
<protein>
    <recommendedName>
        <fullName evidence="9">TRAP transporter small permease protein</fullName>
    </recommendedName>
</protein>
<keyword evidence="5 9" id="KW-0812">Transmembrane</keyword>
<keyword evidence="6 9" id="KW-1133">Transmembrane helix</keyword>
<keyword evidence="4 9" id="KW-0997">Cell inner membrane</keyword>
<comment type="subunit">
    <text evidence="9">The complex comprises the extracytoplasmic solute receptor protein and the two transmembrane proteins.</text>
</comment>
<dbReference type="Pfam" id="PF04290">
    <property type="entry name" value="DctQ"/>
    <property type="match status" value="1"/>
</dbReference>
<dbReference type="GO" id="GO:0005886">
    <property type="term" value="C:plasma membrane"/>
    <property type="evidence" value="ECO:0007669"/>
    <property type="project" value="UniProtKB-SubCell"/>
</dbReference>
<dbReference type="GO" id="GO:0015740">
    <property type="term" value="P:C4-dicarboxylate transport"/>
    <property type="evidence" value="ECO:0007669"/>
    <property type="project" value="TreeGrafter"/>
</dbReference>
<comment type="subcellular location">
    <subcellularLocation>
        <location evidence="1 9">Cell inner membrane</location>
        <topology evidence="1 9">Multi-pass membrane protein</topology>
    </subcellularLocation>
</comment>
<evidence type="ECO:0000256" key="6">
    <source>
        <dbReference type="ARBA" id="ARBA00022989"/>
    </source>
</evidence>
<dbReference type="PROSITE" id="PS51257">
    <property type="entry name" value="PROKAR_LIPOPROTEIN"/>
    <property type="match status" value="1"/>
</dbReference>
<dbReference type="GO" id="GO:0022857">
    <property type="term" value="F:transmembrane transporter activity"/>
    <property type="evidence" value="ECO:0007669"/>
    <property type="project" value="UniProtKB-UniRule"/>
</dbReference>
<comment type="caution">
    <text evidence="11">The sequence shown here is derived from an EMBL/GenBank/DDBJ whole genome shotgun (WGS) entry which is preliminary data.</text>
</comment>
<evidence type="ECO:0000256" key="3">
    <source>
        <dbReference type="ARBA" id="ARBA00022475"/>
    </source>
</evidence>
<comment type="similarity">
    <text evidence="8 9">Belongs to the TRAP transporter small permease family.</text>
</comment>
<evidence type="ECO:0000256" key="2">
    <source>
        <dbReference type="ARBA" id="ARBA00022448"/>
    </source>
</evidence>
<dbReference type="EMBL" id="BMJJ01000004">
    <property type="protein sequence ID" value="GGD17832.1"/>
    <property type="molecule type" value="Genomic_DNA"/>
</dbReference>
<evidence type="ECO:0000256" key="1">
    <source>
        <dbReference type="ARBA" id="ARBA00004429"/>
    </source>
</evidence>
<name>A0A916XXM4_9HYPH</name>
<feature type="transmembrane region" description="Helical" evidence="9">
    <location>
        <begin position="44"/>
        <end position="68"/>
    </location>
</feature>